<dbReference type="OrthoDB" id="2157530at2759"/>
<protein>
    <submittedName>
        <fullName evidence="3">HET-domain-containing protein</fullName>
    </submittedName>
</protein>
<evidence type="ECO:0000256" key="1">
    <source>
        <dbReference type="SAM" id="MobiDB-lite"/>
    </source>
</evidence>
<accession>A0A9W7VYM7</accession>
<dbReference type="PANTHER" id="PTHR24148:SF64">
    <property type="entry name" value="HETEROKARYON INCOMPATIBILITY DOMAIN-CONTAINING PROTEIN"/>
    <property type="match status" value="1"/>
</dbReference>
<organism evidence="3 4">
    <name type="scientific">Teratosphaeria destructans</name>
    <dbReference type="NCBI Taxonomy" id="418781"/>
    <lineage>
        <taxon>Eukaryota</taxon>
        <taxon>Fungi</taxon>
        <taxon>Dikarya</taxon>
        <taxon>Ascomycota</taxon>
        <taxon>Pezizomycotina</taxon>
        <taxon>Dothideomycetes</taxon>
        <taxon>Dothideomycetidae</taxon>
        <taxon>Mycosphaerellales</taxon>
        <taxon>Teratosphaeriaceae</taxon>
        <taxon>Teratosphaeria</taxon>
    </lineage>
</organism>
<reference evidence="3 4" key="1">
    <citation type="journal article" date="2018" name="IMA Fungus">
        <title>IMA Genome-F 10: Nine draft genome sequences of Claviceps purpurea s.lat., including C. arundinis, C. humidiphila, and C. cf. spartinae, pseudomolecules for the pitch canker pathogen Fusarium circinatum, draft genome of Davidsoniella eucalypti, Grosmannia galeiformis, Quambalaria eucalypti, and Teratosphaeria destructans.</title>
        <authorList>
            <person name="Wingfield B.D."/>
            <person name="Liu M."/>
            <person name="Nguyen H.D."/>
            <person name="Lane F.A."/>
            <person name="Morgan S.W."/>
            <person name="De Vos L."/>
            <person name="Wilken P.M."/>
            <person name="Duong T.A."/>
            <person name="Aylward J."/>
            <person name="Coetzee M.P."/>
            <person name="Dadej K."/>
            <person name="De Beer Z.W."/>
            <person name="Findlay W."/>
            <person name="Havenga M."/>
            <person name="Kolarik M."/>
            <person name="Menzies J.G."/>
            <person name="Naidoo K."/>
            <person name="Pochopski O."/>
            <person name="Shoukouhi P."/>
            <person name="Santana Q.C."/>
            <person name="Seifert K.A."/>
            <person name="Soal N."/>
            <person name="Steenkamp E.T."/>
            <person name="Tatham C.T."/>
            <person name="van der Nest M.A."/>
            <person name="Wingfield M.J."/>
        </authorList>
    </citation>
    <scope>NUCLEOTIDE SEQUENCE [LARGE SCALE GENOMIC DNA]</scope>
    <source>
        <strain evidence="3">CMW44962</strain>
    </source>
</reference>
<proteinExistence type="predicted"/>
<reference evidence="3 4" key="2">
    <citation type="journal article" date="2021" name="Curr. Genet.">
        <title>Genetic response to nitrogen starvation in the aggressive Eucalyptus foliar pathogen Teratosphaeria destructans.</title>
        <authorList>
            <person name="Havenga M."/>
            <person name="Wingfield B.D."/>
            <person name="Wingfield M.J."/>
            <person name="Dreyer L.L."/>
            <person name="Roets F."/>
            <person name="Aylward J."/>
        </authorList>
    </citation>
    <scope>NUCLEOTIDE SEQUENCE [LARGE SCALE GENOMIC DNA]</scope>
    <source>
        <strain evidence="3">CMW44962</strain>
    </source>
</reference>
<evidence type="ECO:0000259" key="2">
    <source>
        <dbReference type="Pfam" id="PF06985"/>
    </source>
</evidence>
<evidence type="ECO:0000313" key="4">
    <source>
        <dbReference type="Proteomes" id="UP001138500"/>
    </source>
</evidence>
<dbReference type="InterPro" id="IPR010730">
    <property type="entry name" value="HET"/>
</dbReference>
<feature type="region of interest" description="Disordered" evidence="1">
    <location>
        <begin position="132"/>
        <end position="155"/>
    </location>
</feature>
<keyword evidence="4" id="KW-1185">Reference proteome</keyword>
<dbReference type="Proteomes" id="UP001138500">
    <property type="component" value="Unassembled WGS sequence"/>
</dbReference>
<gene>
    <name evidence="3" type="ORF">Tdes44962_MAKER05783</name>
</gene>
<dbReference type="Pfam" id="PF06985">
    <property type="entry name" value="HET"/>
    <property type="match status" value="1"/>
</dbReference>
<evidence type="ECO:0000313" key="3">
    <source>
        <dbReference type="EMBL" id="KAH9812655.1"/>
    </source>
</evidence>
<dbReference type="EMBL" id="RIBY02002456">
    <property type="protein sequence ID" value="KAH9812655.1"/>
    <property type="molecule type" value="Genomic_DNA"/>
</dbReference>
<name>A0A9W7VYM7_9PEZI</name>
<dbReference type="AlphaFoldDB" id="A0A9W7VYM7"/>
<feature type="region of interest" description="Disordered" evidence="1">
    <location>
        <begin position="589"/>
        <end position="622"/>
    </location>
</feature>
<feature type="domain" description="Heterokaryon incompatibility" evidence="2">
    <location>
        <begin position="281"/>
        <end position="430"/>
    </location>
</feature>
<feature type="region of interest" description="Disordered" evidence="1">
    <location>
        <begin position="66"/>
        <end position="104"/>
    </location>
</feature>
<comment type="caution">
    <text evidence="3">The sequence shown here is derived from an EMBL/GenBank/DDBJ whole genome shotgun (WGS) entry which is preliminary data.</text>
</comment>
<sequence length="658" mass="74408">MAGTNANANNRIQGMVVDSEVDWDQETNSESGDGMFDMFTAQVNSNVEGGDGILSMDAYHRELEREFGEGRGDEEVLSGNVRTRWEDDDEQRESRDVSGLDDPNYDQDVELQQALFASNAKAWKADRKERRAKVKAGSVGPVGATTISDLPTRTKGMDHSEKDLAMAPTPGPSTNKSTYVSTEAVDDEVELITVHGANADVIQDQRFPYLHTEEALKNISAYVSRDGDDFDTDAYRYTPLLISTAIRTIDILPAKTLQEPIRCRMQTIDLDGLPTRPKEYYQTVSYVWGETDDQGTHLTHTIRIDGQTLRITANLHAALQKIRGHLDAGRLTIYGRRATLWADAICINQLDLRERSHQVSLMEQIYANSTRVLVWLGNSGVGLDKQVASAIDERVWEQRTDANRLSEELMKAARWIVGRPWFSRRWIIPEFALQRVRSVLFGDYTVDFRAFAFLMQAAGLSDLTGPMQYANLWDGIRTKRWLLANLQRFRGAKCSLPSWVPDWRQALSASVHVKTSMFIDDCLIEYNESYASASFYYDNIHLWADENENPQSDVHIDDKDSSPRLTLNAWLFEYIGPSEDKSLFKQMHPSTGRRYSVPNPHVTIDDFEESDDGTETRKTKSVPAIRSTSAKLEKFAVDFDQAFPSGVEEEVLVLTPRD</sequence>
<dbReference type="InterPro" id="IPR052895">
    <property type="entry name" value="HetReg/Transcr_Mod"/>
</dbReference>
<dbReference type="PANTHER" id="PTHR24148">
    <property type="entry name" value="ANKYRIN REPEAT DOMAIN-CONTAINING PROTEIN 39 HOMOLOG-RELATED"/>
    <property type="match status" value="1"/>
</dbReference>